<dbReference type="Proteomes" id="UP000095023">
    <property type="component" value="Unassembled WGS sequence"/>
</dbReference>
<dbReference type="Gene3D" id="2.60.40.640">
    <property type="match status" value="1"/>
</dbReference>
<name>A0A1E4TGL6_9ASCO</name>
<evidence type="ECO:0000259" key="1">
    <source>
        <dbReference type="Pfam" id="PF13002"/>
    </source>
</evidence>
<gene>
    <name evidence="2" type="ORF">CANCADRAFT_31693</name>
</gene>
<dbReference type="InterPro" id="IPR014752">
    <property type="entry name" value="Arrestin-like_C"/>
</dbReference>
<dbReference type="AlphaFoldDB" id="A0A1E4TGL6"/>
<proteinExistence type="predicted"/>
<keyword evidence="3" id="KW-1185">Reference proteome</keyword>
<reference evidence="3" key="1">
    <citation type="submission" date="2016-02" db="EMBL/GenBank/DDBJ databases">
        <title>Comparative genomics of biotechnologically important yeasts.</title>
        <authorList>
            <consortium name="DOE Joint Genome Institute"/>
            <person name="Riley R."/>
            <person name="Haridas S."/>
            <person name="Wolfe K.H."/>
            <person name="Lopes M.R."/>
            <person name="Hittinger C.T."/>
            <person name="Goker M."/>
            <person name="Salamov A."/>
            <person name="Wisecaver J."/>
            <person name="Long T.M."/>
            <person name="Aerts A.L."/>
            <person name="Barry K."/>
            <person name="Choi C."/>
            <person name="Clum A."/>
            <person name="Coughlan A.Y."/>
            <person name="Deshpande S."/>
            <person name="Douglass A.P."/>
            <person name="Hanson S.J."/>
            <person name="Klenk H.-P."/>
            <person name="Labutti K."/>
            <person name="Lapidus A."/>
            <person name="Lindquist E."/>
            <person name="Lipzen A."/>
            <person name="Meier-Kolthoff J.P."/>
            <person name="Ohm R.A."/>
            <person name="Otillar R.P."/>
            <person name="Pangilinan J."/>
            <person name="Peng Y."/>
            <person name="Rokas A."/>
            <person name="Rosa C.A."/>
            <person name="Scheuner C."/>
            <person name="Sibirny A.A."/>
            <person name="Slot J.C."/>
            <person name="Stielow J.B."/>
            <person name="Sun H."/>
            <person name="Kurtzman C.P."/>
            <person name="Blackwell M."/>
            <person name="Jeffries T.W."/>
            <person name="Grigoriev I.V."/>
        </authorList>
    </citation>
    <scope>NUCLEOTIDE SEQUENCE [LARGE SCALE GENOMIC DNA]</scope>
    <source>
        <strain evidence="3">NRRL Y-17796</strain>
    </source>
</reference>
<sequence length="418" mass="45635">MPPINKQPPFELSLVIESPPLVLYGDPKDSPGSILSGLLNLKVNDPKGIDLTSVRLQLVQEIKTKRSVVASCENCRCRRTVIKSWDLIGSRSNIRVGRHEYPFSTLIAGNTPATCNVALCSISYILEAVVVPASSAHSPLRFAREVTIGRAMIGGTTRTARRVFPSTSLIADATIPTVIFPQSQFNLELRIDGTKDKPRNSIWKLKKIIWSLEEHSQFISPACSAHAPRVGGYGKGVLIKETSTVCAGEFKDGWKVDKDCEDGRIEFSGDLRTLMLGAHASDVVEPKIGLSVNHSLVIELVVVEEIPQVNSRATVLTGAARILRMQFKAVVSEMPGLGISWLEEVPPTYENVPISPPPYALDSNDCPDFISPPSFEETVPSLALPAAAVPRQMNGAWDINHIIENAQFETPVMHEVST</sequence>
<dbReference type="Pfam" id="PF13002">
    <property type="entry name" value="LDB19"/>
    <property type="match status" value="1"/>
</dbReference>
<dbReference type="SUPFAM" id="SSF81296">
    <property type="entry name" value="E set domains"/>
    <property type="match status" value="1"/>
</dbReference>
<accession>A0A1E4TGL6</accession>
<feature type="domain" description="LDB19 N-terminal" evidence="1">
    <location>
        <begin position="54"/>
        <end position="227"/>
    </location>
</feature>
<evidence type="ECO:0000313" key="2">
    <source>
        <dbReference type="EMBL" id="ODV90853.1"/>
    </source>
</evidence>
<dbReference type="InterPro" id="IPR014756">
    <property type="entry name" value="Ig_E-set"/>
</dbReference>
<protein>
    <recommendedName>
        <fullName evidence="1">LDB19 N-terminal domain-containing protein</fullName>
    </recommendedName>
</protein>
<dbReference type="OrthoDB" id="3832628at2759"/>
<dbReference type="EMBL" id="KV453842">
    <property type="protein sequence ID" value="ODV90853.1"/>
    <property type="molecule type" value="Genomic_DNA"/>
</dbReference>
<dbReference type="InterPro" id="IPR024391">
    <property type="entry name" value="LDB19_N"/>
</dbReference>
<evidence type="ECO:0000313" key="3">
    <source>
        <dbReference type="Proteomes" id="UP000095023"/>
    </source>
</evidence>
<organism evidence="2 3">
    <name type="scientific">Tortispora caseinolytica NRRL Y-17796</name>
    <dbReference type="NCBI Taxonomy" id="767744"/>
    <lineage>
        <taxon>Eukaryota</taxon>
        <taxon>Fungi</taxon>
        <taxon>Dikarya</taxon>
        <taxon>Ascomycota</taxon>
        <taxon>Saccharomycotina</taxon>
        <taxon>Trigonopsidomycetes</taxon>
        <taxon>Trigonopsidales</taxon>
        <taxon>Trigonopsidaceae</taxon>
        <taxon>Tortispora</taxon>
    </lineage>
</organism>